<name>A0A2M9QAN9_9BACI</name>
<dbReference type="SUPFAM" id="SSF88659">
    <property type="entry name" value="Sigma3 and sigma4 domains of RNA polymerase sigma factors"/>
    <property type="match status" value="1"/>
</dbReference>
<dbReference type="RefSeq" id="WP_100542084.1">
    <property type="nucleotide sequence ID" value="NZ_PHQY01000321.1"/>
</dbReference>
<protein>
    <recommendedName>
        <fullName evidence="3">RNA polymerase sigma-70 region 4 domain-containing protein</fullName>
    </recommendedName>
</protein>
<dbReference type="InterPro" id="IPR036388">
    <property type="entry name" value="WH-like_DNA-bd_sf"/>
</dbReference>
<proteinExistence type="predicted"/>
<dbReference type="Gene3D" id="1.10.10.10">
    <property type="entry name" value="Winged helix-like DNA-binding domain superfamily/Winged helix DNA-binding domain"/>
    <property type="match status" value="1"/>
</dbReference>
<dbReference type="AlphaFoldDB" id="A0A2M9QAN9"/>
<dbReference type="InterPro" id="IPR013324">
    <property type="entry name" value="RNA_pol_sigma_r3/r4-like"/>
</dbReference>
<evidence type="ECO:0000313" key="2">
    <source>
        <dbReference type="Proteomes" id="UP000232101"/>
    </source>
</evidence>
<accession>A0A2M9QAN9</accession>
<dbReference type="EMBL" id="PHQY01000321">
    <property type="protein sequence ID" value="PJO45143.1"/>
    <property type="molecule type" value="Genomic_DNA"/>
</dbReference>
<evidence type="ECO:0008006" key="3">
    <source>
        <dbReference type="Google" id="ProtNLM"/>
    </source>
</evidence>
<comment type="caution">
    <text evidence="1">The sequence shown here is derived from an EMBL/GenBank/DDBJ whole genome shotgun (WGS) entry which is preliminary data.</text>
</comment>
<evidence type="ECO:0000313" key="1">
    <source>
        <dbReference type="EMBL" id="PJO45143.1"/>
    </source>
</evidence>
<sequence length="118" mass="14073">MSNKVDEDFSIQVRMIGDIYNLMNRIEYYESAANNESYEQMKREVAAKQLVFLQQDLEGYKMFMRNSNSRMTKIVYYKYIEGFTLEEVAEQIGMHPNNVRAIHPKFSRYLKSEGLNYE</sequence>
<dbReference type="Proteomes" id="UP000232101">
    <property type="component" value="Unassembled WGS sequence"/>
</dbReference>
<organism evidence="1 2">
    <name type="scientific">Lysinibacillus xylanilyticus</name>
    <dbReference type="NCBI Taxonomy" id="582475"/>
    <lineage>
        <taxon>Bacteria</taxon>
        <taxon>Bacillati</taxon>
        <taxon>Bacillota</taxon>
        <taxon>Bacilli</taxon>
        <taxon>Bacillales</taxon>
        <taxon>Bacillaceae</taxon>
        <taxon>Lysinibacillus</taxon>
    </lineage>
</organism>
<gene>
    <name evidence="1" type="ORF">CWD94_03715</name>
</gene>
<reference evidence="1 2" key="1">
    <citation type="submission" date="2017-11" db="EMBL/GenBank/DDBJ databases">
        <title>Bacterial isolate from king chilli rhizosphere.</title>
        <authorList>
            <person name="Takhelmayum P."/>
            <person name="Sarangthem I."/>
        </authorList>
    </citation>
    <scope>NUCLEOTIDE SEQUENCE [LARGE SCALE GENOMIC DNA]</scope>
    <source>
        <strain evidence="2">t26</strain>
    </source>
</reference>